<reference evidence="1 2" key="1">
    <citation type="journal article" date="2016" name="Nat. Commun.">
        <title>Thousands of microbial genomes shed light on interconnected biogeochemical processes in an aquifer system.</title>
        <authorList>
            <person name="Anantharaman K."/>
            <person name="Brown C.T."/>
            <person name="Hug L.A."/>
            <person name="Sharon I."/>
            <person name="Castelle C.J."/>
            <person name="Probst A.J."/>
            <person name="Thomas B.C."/>
            <person name="Singh A."/>
            <person name="Wilkins M.J."/>
            <person name="Karaoz U."/>
            <person name="Brodie E.L."/>
            <person name="Williams K.H."/>
            <person name="Hubbard S.S."/>
            <person name="Banfield J.F."/>
        </authorList>
    </citation>
    <scope>NUCLEOTIDE SEQUENCE [LARGE SCALE GENOMIC DNA]</scope>
</reference>
<name>A0A1F7WK18_9BACT</name>
<accession>A0A1F7WK18</accession>
<dbReference type="AlphaFoldDB" id="A0A1F7WK18"/>
<comment type="caution">
    <text evidence="1">The sequence shown here is derived from an EMBL/GenBank/DDBJ whole genome shotgun (WGS) entry which is preliminary data.</text>
</comment>
<dbReference type="EMBL" id="MGFJ01000004">
    <property type="protein sequence ID" value="OGM03174.1"/>
    <property type="molecule type" value="Genomic_DNA"/>
</dbReference>
<evidence type="ECO:0000313" key="2">
    <source>
        <dbReference type="Proteomes" id="UP000176198"/>
    </source>
</evidence>
<dbReference type="Proteomes" id="UP000176198">
    <property type="component" value="Unassembled WGS sequence"/>
</dbReference>
<organism evidence="1 2">
    <name type="scientific">Candidatus Woesebacteria bacterium GWA1_41_8</name>
    <dbReference type="NCBI Taxonomy" id="1802471"/>
    <lineage>
        <taxon>Bacteria</taxon>
        <taxon>Candidatus Woeseibacteriota</taxon>
    </lineage>
</organism>
<evidence type="ECO:0000313" key="1">
    <source>
        <dbReference type="EMBL" id="OGM03174.1"/>
    </source>
</evidence>
<gene>
    <name evidence="1" type="ORF">A2115_00035</name>
</gene>
<proteinExistence type="predicted"/>
<sequence length="72" mass="8418">MRENLFDTGESSLDPETNSKQTLYCPIHRITFYEVDYPLNETDRLKKKAAESVAIDHMGWYGCRLIELTPKH</sequence>
<protein>
    <submittedName>
        <fullName evidence="1">Uncharacterized protein</fullName>
    </submittedName>
</protein>